<dbReference type="InterPro" id="IPR037891">
    <property type="entry name" value="Cdil-like_sf"/>
</dbReference>
<proteinExistence type="predicted"/>
<comment type="caution">
    <text evidence="1">The sequence shown here is derived from an EMBL/GenBank/DDBJ whole genome shotgun (WGS) entry which is preliminary data.</text>
</comment>
<gene>
    <name evidence="1" type="ORF">C5467_03715</name>
</gene>
<evidence type="ECO:0000313" key="2">
    <source>
        <dbReference type="Proteomes" id="UP000295598"/>
    </source>
</evidence>
<accession>A0A4R4K4Q7</accession>
<name>A0A4R4K4Q7_9GAMM</name>
<sequence length="85" mass="9678">MSEIFERWKNARCVFNGDFYSITSYSGYRSLNLDPLGGNHMLSPDISDEKLGGAVFNALSKSRFIPFENLGDFLDNEKGEELYNQ</sequence>
<evidence type="ECO:0000313" key="1">
    <source>
        <dbReference type="EMBL" id="TDB61612.1"/>
    </source>
</evidence>
<dbReference type="Proteomes" id="UP000295598">
    <property type="component" value="Unassembled WGS sequence"/>
</dbReference>
<dbReference type="EMBL" id="PUJY01000004">
    <property type="protein sequence ID" value="TDB61612.1"/>
    <property type="molecule type" value="Genomic_DNA"/>
</dbReference>
<dbReference type="RefSeq" id="WP_132352585.1">
    <property type="nucleotide sequence ID" value="NZ_CAWOJO010000004.1"/>
</dbReference>
<organism evidence="1 2">
    <name type="scientific">Photorhabdus khanii subsp. guanajuatensis</name>
    <dbReference type="NCBI Taxonomy" id="2100166"/>
    <lineage>
        <taxon>Bacteria</taxon>
        <taxon>Pseudomonadati</taxon>
        <taxon>Pseudomonadota</taxon>
        <taxon>Gammaproteobacteria</taxon>
        <taxon>Enterobacterales</taxon>
        <taxon>Morganellaceae</taxon>
        <taxon>Photorhabdus</taxon>
    </lineage>
</organism>
<dbReference type="InterPro" id="IPR009888">
    <property type="entry name" value="CdiI_Proteobact"/>
</dbReference>
<dbReference type="Gene3D" id="3.40.1590.10">
    <property type="entry name" value="NMB0488-like"/>
    <property type="match status" value="1"/>
</dbReference>
<reference evidence="1 2" key="1">
    <citation type="journal article" date="2019" name="Int. J. Syst. Evol. Microbiol.">
        <title>Photorhabdus khanii subsp. guanajuatensis subsp. nov., isolated from Heterorhabditis atacamensis, and Photorhabdus luminescens subsp. mexicana subsp. nov., isolated from Heterorhabditis mexicana entomopathogenic nematodes.</title>
        <authorList>
            <person name="Machado R.A.R."/>
            <person name="Bruno P."/>
            <person name="Arce C.C.M."/>
            <person name="Liechti N."/>
            <person name="Kohler A."/>
            <person name="Bernal J."/>
            <person name="Bruggmann R."/>
            <person name="Turlings T.C.J."/>
        </authorList>
    </citation>
    <scope>NUCLEOTIDE SEQUENCE [LARGE SCALE GENOMIC DNA]</scope>
    <source>
        <strain evidence="1 2">MEX20-17</strain>
    </source>
</reference>
<dbReference type="AlphaFoldDB" id="A0A4R4K4Q7"/>
<dbReference type="SUPFAM" id="SSF160207">
    <property type="entry name" value="NMB0488-like"/>
    <property type="match status" value="1"/>
</dbReference>
<dbReference type="Pfam" id="PF07262">
    <property type="entry name" value="CdiI"/>
    <property type="match status" value="1"/>
</dbReference>
<protein>
    <submittedName>
        <fullName evidence="1">Uncharacterized protein</fullName>
    </submittedName>
</protein>